<dbReference type="GO" id="GO:0071014">
    <property type="term" value="C:post-mRNA release spliceosomal complex"/>
    <property type="evidence" value="ECO:0007669"/>
    <property type="project" value="TreeGrafter"/>
</dbReference>
<evidence type="ECO:0000256" key="2">
    <source>
        <dbReference type="ARBA" id="ARBA00008644"/>
    </source>
</evidence>
<dbReference type="GO" id="GO:0000349">
    <property type="term" value="P:generation of catalytic spliceosome for first transesterification step"/>
    <property type="evidence" value="ECO:0007669"/>
    <property type="project" value="TreeGrafter"/>
</dbReference>
<dbReference type="Pfam" id="PF23231">
    <property type="entry name" value="HAT_Syf1_CNRKL1_C"/>
    <property type="match status" value="1"/>
</dbReference>
<keyword evidence="6" id="KW-0508">mRNA splicing</keyword>
<dbReference type="InterPro" id="IPR011990">
    <property type="entry name" value="TPR-like_helical_dom_sf"/>
</dbReference>
<name>A0A6G1DXL1_9ORYZ</name>
<evidence type="ECO:0000259" key="8">
    <source>
        <dbReference type="Pfam" id="PF23220"/>
    </source>
</evidence>
<gene>
    <name evidence="10" type="ORF">E2562_014583</name>
</gene>
<dbReference type="OrthoDB" id="1718621at2759"/>
<protein>
    <recommendedName>
        <fullName evidence="12">Suppressor of forked domain-containing protein</fullName>
    </recommendedName>
</protein>
<dbReference type="Gene3D" id="1.25.40.10">
    <property type="entry name" value="Tetratricopeptide repeat domain"/>
    <property type="match status" value="1"/>
</dbReference>
<evidence type="ECO:0008006" key="12">
    <source>
        <dbReference type="Google" id="ProtNLM"/>
    </source>
</evidence>
<keyword evidence="5" id="KW-0677">Repeat</keyword>
<dbReference type="FunFam" id="1.25.40.10:FF:000137">
    <property type="entry name" value="Pre-mRNA-splicing factor syf1"/>
    <property type="match status" value="1"/>
</dbReference>
<reference evidence="10 11" key="1">
    <citation type="submission" date="2019-11" db="EMBL/GenBank/DDBJ databases">
        <title>Whole genome sequence of Oryza granulata.</title>
        <authorList>
            <person name="Li W."/>
        </authorList>
    </citation>
    <scope>NUCLEOTIDE SEQUENCE [LARGE SCALE GENOMIC DNA]</scope>
    <source>
        <strain evidence="11">cv. Menghai</strain>
        <tissue evidence="10">Leaf</tissue>
    </source>
</reference>
<comment type="subcellular location">
    <subcellularLocation>
        <location evidence="1">Nucleus</location>
    </subcellularLocation>
</comment>
<proteinExistence type="inferred from homology"/>
<dbReference type="SUPFAM" id="SSF48452">
    <property type="entry name" value="TPR-like"/>
    <property type="match status" value="1"/>
</dbReference>
<dbReference type="PANTHER" id="PTHR11246">
    <property type="entry name" value="PRE-MRNA SPLICING FACTOR"/>
    <property type="match status" value="1"/>
</dbReference>
<keyword evidence="3" id="KW-0507">mRNA processing</keyword>
<evidence type="ECO:0000256" key="5">
    <source>
        <dbReference type="ARBA" id="ARBA00022737"/>
    </source>
</evidence>
<evidence type="ECO:0000259" key="9">
    <source>
        <dbReference type="Pfam" id="PF23231"/>
    </source>
</evidence>
<evidence type="ECO:0000256" key="1">
    <source>
        <dbReference type="ARBA" id="ARBA00004123"/>
    </source>
</evidence>
<evidence type="ECO:0000256" key="4">
    <source>
        <dbReference type="ARBA" id="ARBA00022728"/>
    </source>
</evidence>
<feature type="domain" description="Pre-mRNA-splicing factor SYF1 central HAT repeats" evidence="8">
    <location>
        <begin position="2"/>
        <end position="46"/>
    </location>
</feature>
<evidence type="ECO:0000256" key="6">
    <source>
        <dbReference type="ARBA" id="ARBA00023187"/>
    </source>
</evidence>
<comment type="similarity">
    <text evidence="2">Belongs to the crooked-neck family.</text>
</comment>
<evidence type="ECO:0000256" key="7">
    <source>
        <dbReference type="ARBA" id="ARBA00023242"/>
    </source>
</evidence>
<sequence>MRMFPDEAGRLRALLAECYARTGLYDKARDVLEEGVTTAATAAEFGLWHRRVNLFDKNPARQAATYVEAVRTVDPAKATGKPHTLWVAFARMYSADEVFAKATQASHRSADDLATVWCEWAEMQLRHKRFDEAVALMRQATAEHSTEVKRRAAAADEAAQLKLHKSAKLWSFYVDLEESFGKVASTRAARAPWPRAPRCRRW</sequence>
<dbReference type="Pfam" id="PF23220">
    <property type="entry name" value="HAT_Syf1_M"/>
    <property type="match status" value="1"/>
</dbReference>
<evidence type="ECO:0000313" key="10">
    <source>
        <dbReference type="EMBL" id="KAF0916834.1"/>
    </source>
</evidence>
<dbReference type="GO" id="GO:0000974">
    <property type="term" value="C:Prp19 complex"/>
    <property type="evidence" value="ECO:0007669"/>
    <property type="project" value="TreeGrafter"/>
</dbReference>
<dbReference type="InterPro" id="IPR045075">
    <property type="entry name" value="Syf1-like"/>
</dbReference>
<dbReference type="PANTHER" id="PTHR11246:SF5">
    <property type="entry name" value="PRE-MRNA-SPLICING FACTOR SYF1"/>
    <property type="match status" value="1"/>
</dbReference>
<evidence type="ECO:0000256" key="3">
    <source>
        <dbReference type="ARBA" id="ARBA00022664"/>
    </source>
</evidence>
<keyword evidence="7" id="KW-0539">Nucleus</keyword>
<dbReference type="AlphaFoldDB" id="A0A6G1DXL1"/>
<feature type="domain" description="Pre-mRNA-splicing factor Syf1/CRNKL1-like C-terminal HAT-repeats" evidence="9">
    <location>
        <begin position="75"/>
        <end position="189"/>
    </location>
</feature>
<dbReference type="GO" id="GO:0071007">
    <property type="term" value="C:U2-type catalytic step 2 spliceosome"/>
    <property type="evidence" value="ECO:0007669"/>
    <property type="project" value="TreeGrafter"/>
</dbReference>
<evidence type="ECO:0000313" key="11">
    <source>
        <dbReference type="Proteomes" id="UP000479710"/>
    </source>
</evidence>
<comment type="caution">
    <text evidence="10">The sequence shown here is derived from an EMBL/GenBank/DDBJ whole genome shotgun (WGS) entry which is preliminary data.</text>
</comment>
<keyword evidence="4" id="KW-0747">Spliceosome</keyword>
<dbReference type="EMBL" id="SPHZ02000005">
    <property type="protein sequence ID" value="KAF0916834.1"/>
    <property type="molecule type" value="Genomic_DNA"/>
</dbReference>
<organism evidence="10 11">
    <name type="scientific">Oryza meyeriana var. granulata</name>
    <dbReference type="NCBI Taxonomy" id="110450"/>
    <lineage>
        <taxon>Eukaryota</taxon>
        <taxon>Viridiplantae</taxon>
        <taxon>Streptophyta</taxon>
        <taxon>Embryophyta</taxon>
        <taxon>Tracheophyta</taxon>
        <taxon>Spermatophyta</taxon>
        <taxon>Magnoliopsida</taxon>
        <taxon>Liliopsida</taxon>
        <taxon>Poales</taxon>
        <taxon>Poaceae</taxon>
        <taxon>BOP clade</taxon>
        <taxon>Oryzoideae</taxon>
        <taxon>Oryzeae</taxon>
        <taxon>Oryzinae</taxon>
        <taxon>Oryza</taxon>
        <taxon>Oryza meyeriana</taxon>
    </lineage>
</organism>
<accession>A0A6G1DXL1</accession>
<keyword evidence="11" id="KW-1185">Reference proteome</keyword>
<dbReference type="Proteomes" id="UP000479710">
    <property type="component" value="Unassembled WGS sequence"/>
</dbReference>
<dbReference type="InterPro" id="IPR056350">
    <property type="entry name" value="HAT_Syf1_central"/>
</dbReference>
<dbReference type="InterPro" id="IPR055430">
    <property type="entry name" value="HAT_Syf1_CNRKL1_C"/>
</dbReference>